<dbReference type="Gene3D" id="2.30.180.10">
    <property type="entry name" value="FAS1 domain"/>
    <property type="match status" value="1"/>
</dbReference>
<dbReference type="OrthoDB" id="654858at2"/>
<gene>
    <name evidence="2" type="ORF">EZ428_09540</name>
</gene>
<evidence type="ECO:0000313" key="2">
    <source>
        <dbReference type="EMBL" id="TCC91973.1"/>
    </source>
</evidence>
<evidence type="ECO:0008006" key="4">
    <source>
        <dbReference type="Google" id="ProtNLM"/>
    </source>
</evidence>
<dbReference type="AlphaFoldDB" id="A0A4R0MYI0"/>
<dbReference type="Proteomes" id="UP000292884">
    <property type="component" value="Unassembled WGS sequence"/>
</dbReference>
<evidence type="ECO:0000313" key="3">
    <source>
        <dbReference type="Proteomes" id="UP000292884"/>
    </source>
</evidence>
<dbReference type="RefSeq" id="WP_131552914.1">
    <property type="nucleotide sequence ID" value="NZ_SJSK01000002.1"/>
</dbReference>
<feature type="chain" id="PRO_5020799615" description="Fasciclin domain-containing protein" evidence="1">
    <location>
        <begin position="26"/>
        <end position="225"/>
    </location>
</feature>
<comment type="caution">
    <text evidence="2">The sequence shown here is derived from an EMBL/GenBank/DDBJ whole genome shotgun (WGS) entry which is preliminary data.</text>
</comment>
<name>A0A4R0MYI0_9SPHI</name>
<sequence>MKNRLYKYHILFALAVLCLCFGACKKSDSPYHDYVNNVQTFNGSAYEYLKAQPKGTFDNFLSIVDKYPDLVRILKDEKVTLFVPVNKNFEVALKYLNEQRVKKGKSLIDLDNADPIQLLFMTCKYILKDNKTTDDYMQTVDGIDQEAVGFNYPMHVKYVKLSSSGYIGGGPAQLTFSDPRGVIFTKYWVNTTTDAVNIKTNNGTINILTSSHQFGFDEFTVRLDN</sequence>
<keyword evidence="1" id="KW-0732">Signal</keyword>
<organism evidence="2 3">
    <name type="scientific">Pedobacter frigiditerrae</name>
    <dbReference type="NCBI Taxonomy" id="2530452"/>
    <lineage>
        <taxon>Bacteria</taxon>
        <taxon>Pseudomonadati</taxon>
        <taxon>Bacteroidota</taxon>
        <taxon>Sphingobacteriia</taxon>
        <taxon>Sphingobacteriales</taxon>
        <taxon>Sphingobacteriaceae</taxon>
        <taxon>Pedobacter</taxon>
    </lineage>
</organism>
<protein>
    <recommendedName>
        <fullName evidence="4">Fasciclin domain-containing protein</fullName>
    </recommendedName>
</protein>
<accession>A0A4R0MYI0</accession>
<evidence type="ECO:0000256" key="1">
    <source>
        <dbReference type="SAM" id="SignalP"/>
    </source>
</evidence>
<feature type="signal peptide" evidence="1">
    <location>
        <begin position="1"/>
        <end position="25"/>
    </location>
</feature>
<keyword evidence="3" id="KW-1185">Reference proteome</keyword>
<dbReference type="InterPro" id="IPR036378">
    <property type="entry name" value="FAS1_dom_sf"/>
</dbReference>
<reference evidence="2 3" key="1">
    <citation type="submission" date="2019-02" db="EMBL/GenBank/DDBJ databases">
        <title>Pedobacter sp. RP-1-13 sp. nov., isolated from Arctic soil.</title>
        <authorList>
            <person name="Dahal R.H."/>
        </authorList>
    </citation>
    <scope>NUCLEOTIDE SEQUENCE [LARGE SCALE GENOMIC DNA]</scope>
    <source>
        <strain evidence="2 3">RP-1-13</strain>
    </source>
</reference>
<dbReference type="EMBL" id="SJSK01000002">
    <property type="protein sequence ID" value="TCC91973.1"/>
    <property type="molecule type" value="Genomic_DNA"/>
</dbReference>
<proteinExistence type="predicted"/>